<dbReference type="Gene3D" id="3.65.10.10">
    <property type="entry name" value="Enolpyruvate transferase domain"/>
    <property type="match status" value="2"/>
</dbReference>
<evidence type="ECO:0000313" key="14">
    <source>
        <dbReference type="EMBL" id="OGK17003.1"/>
    </source>
</evidence>
<evidence type="ECO:0000259" key="13">
    <source>
        <dbReference type="Pfam" id="PF00275"/>
    </source>
</evidence>
<proteinExistence type="inferred from homology"/>
<dbReference type="InterPro" id="IPR005750">
    <property type="entry name" value="UDP_GlcNAc_COvinyl_MurA"/>
</dbReference>
<dbReference type="PANTHER" id="PTHR43783">
    <property type="entry name" value="UDP-N-ACETYLGLUCOSAMINE 1-CARBOXYVINYLTRANSFERASE"/>
    <property type="match status" value="1"/>
</dbReference>
<dbReference type="InterPro" id="IPR050068">
    <property type="entry name" value="MurA_subfamily"/>
</dbReference>
<evidence type="ECO:0000256" key="5">
    <source>
        <dbReference type="ARBA" id="ARBA00022679"/>
    </source>
</evidence>
<gene>
    <name evidence="12" type="primary">murA</name>
    <name evidence="14" type="ORF">A2690_02425</name>
</gene>
<dbReference type="GO" id="GO:0019277">
    <property type="term" value="P:UDP-N-acetylgalactosamine biosynthetic process"/>
    <property type="evidence" value="ECO:0007669"/>
    <property type="project" value="InterPro"/>
</dbReference>
<dbReference type="NCBIfam" id="NF006873">
    <property type="entry name" value="PRK09369.1"/>
    <property type="match status" value="1"/>
</dbReference>
<dbReference type="GO" id="GO:0008760">
    <property type="term" value="F:UDP-N-acetylglucosamine 1-carboxyvinyltransferase activity"/>
    <property type="evidence" value="ECO:0007669"/>
    <property type="project" value="UniProtKB-UniRule"/>
</dbReference>
<comment type="caution">
    <text evidence="12">Lacks conserved residue(s) required for the propagation of feature annotation.</text>
</comment>
<evidence type="ECO:0000256" key="12">
    <source>
        <dbReference type="HAMAP-Rule" id="MF_00111"/>
    </source>
</evidence>
<evidence type="ECO:0000256" key="11">
    <source>
        <dbReference type="ARBA" id="ARBA00047527"/>
    </source>
</evidence>
<comment type="subcellular location">
    <subcellularLocation>
        <location evidence="1 12">Cytoplasm</location>
    </subcellularLocation>
</comment>
<keyword evidence="4 12" id="KW-0132">Cell division</keyword>
<feature type="active site" description="Proton donor" evidence="12">
    <location>
        <position position="117"/>
    </location>
</feature>
<accession>A0A1F7GDT2</accession>
<feature type="binding site" evidence="12">
    <location>
        <position position="332"/>
    </location>
    <ligand>
        <name>UDP-N-acetyl-alpha-D-glucosamine</name>
        <dbReference type="ChEBI" id="CHEBI:57705"/>
    </ligand>
</feature>
<keyword evidence="6 12" id="KW-0133">Cell shape</keyword>
<feature type="binding site" evidence="12">
    <location>
        <position position="93"/>
    </location>
    <ligand>
        <name>UDP-N-acetyl-alpha-D-glucosamine</name>
        <dbReference type="ChEBI" id="CHEBI:57705"/>
    </ligand>
</feature>
<sequence length="443" mass="49467">MEDAFIVQGGQPLKGEIELSGAKNVALKVLIAALLFDRQVTFSNIPEIADVKELLRLLSLLGADVKQEKNIVSIDPTKLNKWEVDLLHGSKIRVSFMLFAPLLYRFKEAIIPNPGGCRLGARPIDRHVDSLKSFGVDINYNPDTGFYKATLPTGKFRGSKFHFEKSTHTGTELAVLTAVMAQGESVIENAAQEPEVDDLIQFLNQNGAKIRRANSNIYIEGVDSLVQKDKPYHIMYDELEAATYGVFALATKGDITIKHTKRKHLKYFIEKVMQAGGGIEYLNGGIRFFYKEPLKKTDVITVPYPGFRTDWQAQWALLMTQAEGESTIHETIFENKFGYVNELKKVGAKIEFFQPNMSNIDKIYQFSLPEDHSSLMQAIKVSGPTKLHNGVLVVRDIRAGATVLIASCMARGESVIQGASIIDRGYERIENKLIMLGAKIKRV</sequence>
<keyword evidence="12" id="KW-0670">Pyruvate</keyword>
<dbReference type="GO" id="GO:0005737">
    <property type="term" value="C:cytoplasm"/>
    <property type="evidence" value="ECO:0007669"/>
    <property type="project" value="UniProtKB-SubCell"/>
</dbReference>
<comment type="catalytic activity">
    <reaction evidence="11 12">
        <text>phosphoenolpyruvate + UDP-N-acetyl-alpha-D-glucosamine = UDP-N-acetyl-3-O-(1-carboxyvinyl)-alpha-D-glucosamine + phosphate</text>
        <dbReference type="Rhea" id="RHEA:18681"/>
        <dbReference type="ChEBI" id="CHEBI:43474"/>
        <dbReference type="ChEBI" id="CHEBI:57705"/>
        <dbReference type="ChEBI" id="CHEBI:58702"/>
        <dbReference type="ChEBI" id="CHEBI:68483"/>
        <dbReference type="EC" id="2.5.1.7"/>
    </reaction>
</comment>
<dbReference type="SUPFAM" id="SSF55205">
    <property type="entry name" value="EPT/RTPC-like"/>
    <property type="match status" value="1"/>
</dbReference>
<keyword evidence="8 12" id="KW-0131">Cell cycle</keyword>
<dbReference type="UniPathway" id="UPA00219"/>
<keyword evidence="3 12" id="KW-0963">Cytoplasm</keyword>
<dbReference type="InterPro" id="IPR001986">
    <property type="entry name" value="Enolpyruvate_Tfrase_dom"/>
</dbReference>
<dbReference type="EC" id="2.5.1.7" evidence="12"/>
<dbReference type="InterPro" id="IPR013792">
    <property type="entry name" value="RNA3'P_cycl/enolpyr_Trfase_a/b"/>
</dbReference>
<keyword evidence="7 12" id="KW-0573">Peptidoglycan synthesis</keyword>
<dbReference type="GO" id="GO:0009252">
    <property type="term" value="P:peptidoglycan biosynthetic process"/>
    <property type="evidence" value="ECO:0007669"/>
    <property type="project" value="UniProtKB-UniRule"/>
</dbReference>
<feature type="binding site" evidence="12">
    <location>
        <begin position="23"/>
        <end position="24"/>
    </location>
    <ligand>
        <name>phosphoenolpyruvate</name>
        <dbReference type="ChEBI" id="CHEBI:58702"/>
    </ligand>
</feature>
<keyword evidence="5 12" id="KW-0808">Transferase</keyword>
<evidence type="ECO:0000256" key="2">
    <source>
        <dbReference type="ARBA" id="ARBA00004752"/>
    </source>
</evidence>
<dbReference type="GO" id="GO:0051301">
    <property type="term" value="P:cell division"/>
    <property type="evidence" value="ECO:0007669"/>
    <property type="project" value="UniProtKB-KW"/>
</dbReference>
<dbReference type="GO" id="GO:0071555">
    <property type="term" value="P:cell wall organization"/>
    <property type="evidence" value="ECO:0007669"/>
    <property type="project" value="UniProtKB-KW"/>
</dbReference>
<comment type="pathway">
    <text evidence="2 12">Cell wall biogenesis; peptidoglycan biosynthesis.</text>
</comment>
<evidence type="ECO:0000256" key="7">
    <source>
        <dbReference type="ARBA" id="ARBA00022984"/>
    </source>
</evidence>
<feature type="binding site" evidence="12">
    <location>
        <position position="310"/>
    </location>
    <ligand>
        <name>UDP-N-acetyl-alpha-D-glucosamine</name>
        <dbReference type="ChEBI" id="CHEBI:57705"/>
    </ligand>
</feature>
<evidence type="ECO:0000256" key="6">
    <source>
        <dbReference type="ARBA" id="ARBA00022960"/>
    </source>
</evidence>
<name>A0A1F7GDT2_9BACT</name>
<dbReference type="Pfam" id="PF00275">
    <property type="entry name" value="EPSP_synthase"/>
    <property type="match status" value="1"/>
</dbReference>
<dbReference type="HAMAP" id="MF_00111">
    <property type="entry name" value="MurA"/>
    <property type="match status" value="1"/>
</dbReference>
<dbReference type="NCBIfam" id="TIGR01072">
    <property type="entry name" value="murA"/>
    <property type="match status" value="1"/>
</dbReference>
<dbReference type="InterPro" id="IPR036968">
    <property type="entry name" value="Enolpyruvate_Tfrase_sf"/>
</dbReference>
<organism evidence="14 15">
    <name type="scientific">Candidatus Roizmanbacteria bacterium RIFCSPHIGHO2_01_FULL_39_12b</name>
    <dbReference type="NCBI Taxonomy" id="1802030"/>
    <lineage>
        <taxon>Bacteria</taxon>
        <taxon>Candidatus Roizmaniibacteriota</taxon>
    </lineage>
</organism>
<keyword evidence="9 12" id="KW-0961">Cell wall biogenesis/degradation</keyword>
<dbReference type="Proteomes" id="UP000178372">
    <property type="component" value="Unassembled WGS sequence"/>
</dbReference>
<comment type="function">
    <text evidence="12">Cell wall formation. Adds enolpyruvyl to UDP-N-acetylglucosamine.</text>
</comment>
<evidence type="ECO:0000256" key="1">
    <source>
        <dbReference type="ARBA" id="ARBA00004496"/>
    </source>
</evidence>
<evidence type="ECO:0000313" key="15">
    <source>
        <dbReference type="Proteomes" id="UP000178372"/>
    </source>
</evidence>
<evidence type="ECO:0000256" key="10">
    <source>
        <dbReference type="ARBA" id="ARBA00038367"/>
    </source>
</evidence>
<evidence type="ECO:0000256" key="4">
    <source>
        <dbReference type="ARBA" id="ARBA00022618"/>
    </source>
</evidence>
<comment type="caution">
    <text evidence="14">The sequence shown here is derived from an EMBL/GenBank/DDBJ whole genome shotgun (WGS) entry which is preliminary data.</text>
</comment>
<dbReference type="GO" id="GO:0008360">
    <property type="term" value="P:regulation of cell shape"/>
    <property type="evidence" value="ECO:0007669"/>
    <property type="project" value="UniProtKB-KW"/>
</dbReference>
<evidence type="ECO:0000256" key="8">
    <source>
        <dbReference type="ARBA" id="ARBA00023306"/>
    </source>
</evidence>
<evidence type="ECO:0000256" key="3">
    <source>
        <dbReference type="ARBA" id="ARBA00022490"/>
    </source>
</evidence>
<feature type="modified residue" description="2-(S-cysteinyl)pyruvic acid O-phosphothioketal" evidence="12">
    <location>
        <position position="117"/>
    </location>
</feature>
<protein>
    <recommendedName>
        <fullName evidence="12">UDP-N-acetylglucosamine 1-carboxyvinyltransferase</fullName>
        <ecNumber evidence="12">2.5.1.7</ecNumber>
    </recommendedName>
    <alternativeName>
        <fullName evidence="12">Enoylpyruvate transferase</fullName>
    </alternativeName>
    <alternativeName>
        <fullName evidence="12">UDP-N-acetylglucosamine enolpyruvyl transferase</fullName>
        <shortName evidence="12">EPT</shortName>
    </alternativeName>
</protein>
<reference evidence="14 15" key="1">
    <citation type="journal article" date="2016" name="Nat. Commun.">
        <title>Thousands of microbial genomes shed light on interconnected biogeochemical processes in an aquifer system.</title>
        <authorList>
            <person name="Anantharaman K."/>
            <person name="Brown C.T."/>
            <person name="Hug L.A."/>
            <person name="Sharon I."/>
            <person name="Castelle C.J."/>
            <person name="Probst A.J."/>
            <person name="Thomas B.C."/>
            <person name="Singh A."/>
            <person name="Wilkins M.J."/>
            <person name="Karaoz U."/>
            <person name="Brodie E.L."/>
            <person name="Williams K.H."/>
            <person name="Hubbard S.S."/>
            <person name="Banfield J.F."/>
        </authorList>
    </citation>
    <scope>NUCLEOTIDE SEQUENCE [LARGE SCALE GENOMIC DNA]</scope>
</reference>
<dbReference type="AlphaFoldDB" id="A0A1F7GDT2"/>
<dbReference type="CDD" id="cd01555">
    <property type="entry name" value="UdpNAET"/>
    <property type="match status" value="1"/>
</dbReference>
<comment type="similarity">
    <text evidence="10 12">Belongs to the EPSP synthase family. MurA subfamily.</text>
</comment>
<dbReference type="EMBL" id="MFZF01000007">
    <property type="protein sequence ID" value="OGK17003.1"/>
    <property type="molecule type" value="Genomic_DNA"/>
</dbReference>
<dbReference type="PANTHER" id="PTHR43783:SF1">
    <property type="entry name" value="UDP-N-ACETYLGLUCOSAMINE 1-CARBOXYVINYLTRANSFERASE"/>
    <property type="match status" value="1"/>
</dbReference>
<evidence type="ECO:0000256" key="9">
    <source>
        <dbReference type="ARBA" id="ARBA00023316"/>
    </source>
</evidence>
<feature type="domain" description="Enolpyruvate transferase" evidence="13">
    <location>
        <begin position="7"/>
        <end position="433"/>
    </location>
</feature>